<feature type="transmembrane region" description="Helical" evidence="1">
    <location>
        <begin position="284"/>
        <end position="304"/>
    </location>
</feature>
<reference evidence="2 3" key="2">
    <citation type="submission" date="2017-09" db="EMBL/GenBank/DDBJ databases">
        <title>Bacillus patelloidae sp. nov., isolated from the intestinal tract of a marine limpet.</title>
        <authorList>
            <person name="Liu R."/>
            <person name="Dong C."/>
            <person name="Shao Z."/>
        </authorList>
    </citation>
    <scope>NUCLEOTIDE SEQUENCE [LARGE SCALE GENOMIC DNA]</scope>
    <source>
        <strain evidence="2 3">SA5d-4</strain>
    </source>
</reference>
<evidence type="ECO:0000313" key="2">
    <source>
        <dbReference type="EMBL" id="OZM56209.1"/>
    </source>
</evidence>
<sequence length="318" mass="35535">MNILKKLSLAAISFVIYVSVPTLLLLSVFQSVIFEDKVISNSMEKTGLYERTTEGLVSDLTVTRENFINEESEAYKRAPEKVNAKVDQYVSTINGIIEETVTTEWMKQKFLGLEEEILLAIKGEENINLTINIANLKEDILVKFDASFTEEEKNEEFHQEVRASLSKTPTTIDVKEAGLNTSGIEMLQTYYKEYNQNNLMVSGALILLFIIGSFIAFKLGETFRWTGTTITSTGLSIIFYYLGLKYFLTILSKINIAIPSAGGLSSQQIENVMSYITTSLADKLLPYGIAVIVIGLVILVISFVPKFKKQPISEKQAA</sequence>
<gene>
    <name evidence="2" type="ORF">CIB95_12340</name>
</gene>
<dbReference type="AlphaFoldDB" id="A0A263BR72"/>
<feature type="transmembrane region" description="Helical" evidence="1">
    <location>
        <begin position="199"/>
        <end position="217"/>
    </location>
</feature>
<keyword evidence="1" id="KW-0812">Transmembrane</keyword>
<proteinExistence type="predicted"/>
<feature type="transmembrane region" description="Helical" evidence="1">
    <location>
        <begin position="7"/>
        <end position="29"/>
    </location>
</feature>
<keyword evidence="3" id="KW-1185">Reference proteome</keyword>
<dbReference type="Proteomes" id="UP000217083">
    <property type="component" value="Unassembled WGS sequence"/>
</dbReference>
<comment type="caution">
    <text evidence="2">The sequence shown here is derived from an EMBL/GenBank/DDBJ whole genome shotgun (WGS) entry which is preliminary data.</text>
</comment>
<reference evidence="3" key="1">
    <citation type="submission" date="2017-08" db="EMBL/GenBank/DDBJ databases">
        <authorList>
            <person name="Huang Z."/>
        </authorList>
    </citation>
    <scope>NUCLEOTIDE SEQUENCE [LARGE SCALE GENOMIC DNA]</scope>
    <source>
        <strain evidence="3">SA5d-4</strain>
    </source>
</reference>
<keyword evidence="1" id="KW-0472">Membrane</keyword>
<accession>A0A263BR72</accession>
<protein>
    <submittedName>
        <fullName evidence="2">Uncharacterized protein</fullName>
    </submittedName>
</protein>
<organism evidence="2 3">
    <name type="scientific">Lottiidibacillus patelloidae</name>
    <dbReference type="NCBI Taxonomy" id="2670334"/>
    <lineage>
        <taxon>Bacteria</taxon>
        <taxon>Bacillati</taxon>
        <taxon>Bacillota</taxon>
        <taxon>Bacilli</taxon>
        <taxon>Bacillales</taxon>
        <taxon>Bacillaceae</taxon>
        <taxon>Lottiidibacillus</taxon>
    </lineage>
</organism>
<name>A0A263BR72_9BACI</name>
<evidence type="ECO:0000313" key="3">
    <source>
        <dbReference type="Proteomes" id="UP000217083"/>
    </source>
</evidence>
<dbReference type="RefSeq" id="WP_094925629.1">
    <property type="nucleotide sequence ID" value="NZ_NPIA01000007.1"/>
</dbReference>
<dbReference type="EMBL" id="NPIA01000007">
    <property type="protein sequence ID" value="OZM56209.1"/>
    <property type="molecule type" value="Genomic_DNA"/>
</dbReference>
<keyword evidence="1" id="KW-1133">Transmembrane helix</keyword>
<evidence type="ECO:0000256" key="1">
    <source>
        <dbReference type="SAM" id="Phobius"/>
    </source>
</evidence>